<evidence type="ECO:0000256" key="6">
    <source>
        <dbReference type="SAM" id="Phobius"/>
    </source>
</evidence>
<gene>
    <name evidence="8" type="ORF">AJ80_06829</name>
</gene>
<proteinExistence type="predicted"/>
<keyword evidence="2" id="KW-0813">Transport</keyword>
<feature type="transmembrane region" description="Helical" evidence="6">
    <location>
        <begin position="100"/>
        <end position="121"/>
    </location>
</feature>
<dbReference type="Gene3D" id="1.20.1250.20">
    <property type="entry name" value="MFS general substrate transporter like domains"/>
    <property type="match status" value="2"/>
</dbReference>
<keyword evidence="5 6" id="KW-0472">Membrane</keyword>
<evidence type="ECO:0000256" key="4">
    <source>
        <dbReference type="ARBA" id="ARBA00022989"/>
    </source>
</evidence>
<dbReference type="OrthoDB" id="2962993at2759"/>
<evidence type="ECO:0000256" key="1">
    <source>
        <dbReference type="ARBA" id="ARBA00004141"/>
    </source>
</evidence>
<dbReference type="Proteomes" id="UP000224634">
    <property type="component" value="Unassembled WGS sequence"/>
</dbReference>
<feature type="domain" description="Major facilitator superfamily (MFS) profile" evidence="7">
    <location>
        <begin position="62"/>
        <end position="483"/>
    </location>
</feature>
<keyword evidence="3 6" id="KW-0812">Transmembrane</keyword>
<comment type="subcellular location">
    <subcellularLocation>
        <location evidence="1">Membrane</location>
        <topology evidence="1">Multi-pass membrane protein</topology>
    </subcellularLocation>
</comment>
<dbReference type="STRING" id="1447883.A0A2B7XU35"/>
<dbReference type="GO" id="GO:0022857">
    <property type="term" value="F:transmembrane transporter activity"/>
    <property type="evidence" value="ECO:0007669"/>
    <property type="project" value="InterPro"/>
</dbReference>
<feature type="transmembrane region" description="Helical" evidence="6">
    <location>
        <begin position="155"/>
        <end position="177"/>
    </location>
</feature>
<dbReference type="PANTHER" id="PTHR43791:SF79">
    <property type="entry name" value="MAJOR FACILITATOR SUPERFAMILY (MFS) PROFILE DOMAIN-CONTAINING PROTEIN"/>
    <property type="match status" value="1"/>
</dbReference>
<feature type="transmembrane region" description="Helical" evidence="6">
    <location>
        <begin position="364"/>
        <end position="382"/>
    </location>
</feature>
<dbReference type="SUPFAM" id="SSF103473">
    <property type="entry name" value="MFS general substrate transporter"/>
    <property type="match status" value="1"/>
</dbReference>
<comment type="caution">
    <text evidence="8">The sequence shown here is derived from an EMBL/GenBank/DDBJ whole genome shotgun (WGS) entry which is preliminary data.</text>
</comment>
<dbReference type="InterPro" id="IPR020846">
    <property type="entry name" value="MFS_dom"/>
</dbReference>
<feature type="transmembrane region" description="Helical" evidence="6">
    <location>
        <begin position="128"/>
        <end position="149"/>
    </location>
</feature>
<dbReference type="PANTHER" id="PTHR43791">
    <property type="entry name" value="PERMEASE-RELATED"/>
    <property type="match status" value="1"/>
</dbReference>
<evidence type="ECO:0000259" key="7">
    <source>
        <dbReference type="PROSITE" id="PS50850"/>
    </source>
</evidence>
<evidence type="ECO:0000313" key="8">
    <source>
        <dbReference type="EMBL" id="PGH12108.1"/>
    </source>
</evidence>
<evidence type="ECO:0000313" key="9">
    <source>
        <dbReference type="Proteomes" id="UP000224634"/>
    </source>
</evidence>
<feature type="transmembrane region" description="Helical" evidence="6">
    <location>
        <begin position="388"/>
        <end position="407"/>
    </location>
</feature>
<dbReference type="InterPro" id="IPR011701">
    <property type="entry name" value="MFS"/>
</dbReference>
<keyword evidence="9" id="KW-1185">Reference proteome</keyword>
<feature type="transmembrane region" description="Helical" evidence="6">
    <location>
        <begin position="458"/>
        <end position="479"/>
    </location>
</feature>
<evidence type="ECO:0000256" key="5">
    <source>
        <dbReference type="ARBA" id="ARBA00023136"/>
    </source>
</evidence>
<accession>A0A2B7XU35</accession>
<keyword evidence="4 6" id="KW-1133">Transmembrane helix</keyword>
<dbReference type="EMBL" id="PDNA01000122">
    <property type="protein sequence ID" value="PGH12108.1"/>
    <property type="molecule type" value="Genomic_DNA"/>
</dbReference>
<organism evidence="8 9">
    <name type="scientific">Polytolypa hystricis (strain UAMH7299)</name>
    <dbReference type="NCBI Taxonomy" id="1447883"/>
    <lineage>
        <taxon>Eukaryota</taxon>
        <taxon>Fungi</taxon>
        <taxon>Dikarya</taxon>
        <taxon>Ascomycota</taxon>
        <taxon>Pezizomycotina</taxon>
        <taxon>Eurotiomycetes</taxon>
        <taxon>Eurotiomycetidae</taxon>
        <taxon>Onygenales</taxon>
        <taxon>Onygenales incertae sedis</taxon>
        <taxon>Polytolypa</taxon>
    </lineage>
</organism>
<dbReference type="FunFam" id="1.20.1250.20:FF:000364">
    <property type="entry name" value="MFS general substrate transporter"/>
    <property type="match status" value="1"/>
</dbReference>
<feature type="transmembrane region" description="Helical" evidence="6">
    <location>
        <begin position="189"/>
        <end position="210"/>
    </location>
</feature>
<dbReference type="AlphaFoldDB" id="A0A2B7XU35"/>
<dbReference type="GO" id="GO:0016020">
    <property type="term" value="C:membrane"/>
    <property type="evidence" value="ECO:0007669"/>
    <property type="project" value="UniProtKB-SubCell"/>
</dbReference>
<dbReference type="FunFam" id="1.20.1250.20:FF:000034">
    <property type="entry name" value="MFS general substrate transporter"/>
    <property type="match status" value="1"/>
</dbReference>
<protein>
    <recommendedName>
        <fullName evidence="7">Major facilitator superfamily (MFS) profile domain-containing protein</fullName>
    </recommendedName>
</protein>
<reference evidence="8 9" key="1">
    <citation type="submission" date="2017-10" db="EMBL/GenBank/DDBJ databases">
        <title>Comparative genomics in systemic dimorphic fungi from Ajellomycetaceae.</title>
        <authorList>
            <person name="Munoz J.F."/>
            <person name="Mcewen J.G."/>
            <person name="Clay O.K."/>
            <person name="Cuomo C.A."/>
        </authorList>
    </citation>
    <scope>NUCLEOTIDE SEQUENCE [LARGE SCALE GENOMIC DNA]</scope>
    <source>
        <strain evidence="8 9">UAMH7299</strain>
    </source>
</reference>
<sequence>MAASKGDLNQVEDAVLEKHVESAPSLEQTYLEAGLSPDDASFLADFSEERRKKCVRKVDWRLCPALTVVYLCAYIDRANIGNAKIEGLMEELNMSGSDYNIALCMFFIPYVLLEVPSNVLLSKFKKPSTYIGILTLGWGTVMTLTGVVQNFAGLVVTRFILGVFEAGFFPGAILIVSRWYLPFETQTRLALFYTASALAGAFSGLLAFALAKMDGIGGYSGWRWIFLMEGLASVALGAACFFFLVDSPSLSSGWLEPDEIRYLELRQQAYRGREVVDESGGKFDWKTLWSVITDWQLYLQAINFWSNAVPNYGLKFTLPQIIKNMGYTSATAQLLTIPPYSVGAISAYVSALLSDRFRWRLPSIVFGQTCVLVAFAILFSKAAEIKDNIPVCYFAVVLACIGFYPILPATNAWTVNNLAGTRKRTMGIAYMVCMGNTGGIIGSFIYKESEMPRYPTGFGNSFAFAGAGIVAAFTLEFFYKRINTSKDKLTSAEIHEKYTDEELQKMGDRSPLFKYSL</sequence>
<name>A0A2B7XU35_POLH7</name>
<feature type="transmembrane region" description="Helical" evidence="6">
    <location>
        <begin position="222"/>
        <end position="245"/>
    </location>
</feature>
<feature type="transmembrane region" description="Helical" evidence="6">
    <location>
        <begin position="428"/>
        <end position="446"/>
    </location>
</feature>
<evidence type="ECO:0000256" key="2">
    <source>
        <dbReference type="ARBA" id="ARBA00022448"/>
    </source>
</evidence>
<evidence type="ECO:0000256" key="3">
    <source>
        <dbReference type="ARBA" id="ARBA00022692"/>
    </source>
</evidence>
<dbReference type="InterPro" id="IPR036259">
    <property type="entry name" value="MFS_trans_sf"/>
</dbReference>
<dbReference type="PROSITE" id="PS50850">
    <property type="entry name" value="MFS"/>
    <property type="match status" value="1"/>
</dbReference>
<dbReference type="Pfam" id="PF07690">
    <property type="entry name" value="MFS_1"/>
    <property type="match status" value="1"/>
</dbReference>